<gene>
    <name evidence="1" type="ORF">BK123_06390</name>
</gene>
<evidence type="ECO:0000313" key="2">
    <source>
        <dbReference type="Proteomes" id="UP000187074"/>
    </source>
</evidence>
<dbReference type="EMBL" id="MRTF01000002">
    <property type="protein sequence ID" value="OME94741.1"/>
    <property type="molecule type" value="Genomic_DNA"/>
</dbReference>
<name>A0A1R1B576_PAELA</name>
<reference evidence="1 2" key="1">
    <citation type="submission" date="2016-11" db="EMBL/GenBank/DDBJ databases">
        <title>Paenibacillus species isolates.</title>
        <authorList>
            <person name="Beno S.M."/>
        </authorList>
    </citation>
    <scope>NUCLEOTIDE SEQUENCE [LARGE SCALE GENOMIC DNA]</scope>
    <source>
        <strain evidence="1 2">FSL F4-0100</strain>
    </source>
</reference>
<protein>
    <submittedName>
        <fullName evidence="1">Uncharacterized protein</fullName>
    </submittedName>
</protein>
<organism evidence="1 2">
    <name type="scientific">Paenibacillus lautus</name>
    <name type="common">Bacillus lautus</name>
    <dbReference type="NCBI Taxonomy" id="1401"/>
    <lineage>
        <taxon>Bacteria</taxon>
        <taxon>Bacillati</taxon>
        <taxon>Bacillota</taxon>
        <taxon>Bacilli</taxon>
        <taxon>Bacillales</taxon>
        <taxon>Paenibacillaceae</taxon>
        <taxon>Paenibacillus</taxon>
    </lineage>
</organism>
<comment type="caution">
    <text evidence="1">The sequence shown here is derived from an EMBL/GenBank/DDBJ whole genome shotgun (WGS) entry which is preliminary data.</text>
</comment>
<evidence type="ECO:0000313" key="1">
    <source>
        <dbReference type="EMBL" id="OME94741.1"/>
    </source>
</evidence>
<sequence>MMSIREARPSISEIIRSIHLTIQTSQVFKILLHSVCCSHAYDESNNNKSNNNIGYPNMAMKLNKFAFRSKN</sequence>
<accession>A0A1R1B576</accession>
<proteinExistence type="predicted"/>
<dbReference type="AlphaFoldDB" id="A0A1R1B576"/>
<dbReference type="Proteomes" id="UP000187074">
    <property type="component" value="Unassembled WGS sequence"/>
</dbReference>